<protein>
    <recommendedName>
        <fullName evidence="1">RNA-directed DNA polymerase</fullName>
        <ecNumber evidence="1">2.7.7.49</ecNumber>
    </recommendedName>
</protein>
<dbReference type="EMBL" id="CP032418">
    <property type="protein sequence ID" value="AYC30335.1"/>
    <property type="molecule type" value="Genomic_DNA"/>
</dbReference>
<sequence>MDWEYYKKKYCLVAFENNISSHEIENNLFYAKKLYDRGLPIIYDEIHLGQLIGISHEYMFKVANDASYFYKSFRIKKLNGGSRKISEPLPNLKIIQKWILEEILYKLNIHPSAKAYVKGLSIKDNVKFHRNQKTVLKLDIIRFFNNVKEDLIYRIFKEIGYSKEISWLLTRLCILNGALPQGAVTSPYLSNLVMLNFDRKIYSYCKKKRIRYTRYADDLTFSGEINKHHVISRVKNELLKIHLQLNESKIRVLKNHQRQIITGIVVNKKIQTSIIYRKKIRQEVYYIKKFGIYNHISKTLGITDINTELELKYLKSLIGRIHFVIFVNKFDKEMSTYLHDLKMVYDELSNTHE</sequence>
<evidence type="ECO:0000256" key="9">
    <source>
        <dbReference type="ARBA" id="ARBA00048173"/>
    </source>
</evidence>
<dbReference type="PANTHER" id="PTHR34047">
    <property type="entry name" value="NUCLEAR INTRON MATURASE 1, MITOCHONDRIAL-RELATED"/>
    <property type="match status" value="1"/>
</dbReference>
<dbReference type="AlphaFoldDB" id="A0A385YTX9"/>
<evidence type="ECO:0000256" key="1">
    <source>
        <dbReference type="ARBA" id="ARBA00012493"/>
    </source>
</evidence>
<keyword evidence="2" id="KW-0808">Transferase</keyword>
<proteinExistence type="inferred from homology"/>
<dbReference type="SUPFAM" id="SSF56672">
    <property type="entry name" value="DNA/RNA polymerases"/>
    <property type="match status" value="1"/>
</dbReference>
<dbReference type="PANTHER" id="PTHR34047:SF7">
    <property type="entry name" value="RNA-DIRECTED DNA POLYMERASE"/>
    <property type="match status" value="1"/>
</dbReference>
<dbReference type="GO" id="GO:0003723">
    <property type="term" value="F:RNA binding"/>
    <property type="evidence" value="ECO:0007669"/>
    <property type="project" value="InterPro"/>
</dbReference>
<keyword evidence="3" id="KW-0548">Nucleotidyltransferase</keyword>
<dbReference type="Proteomes" id="UP000265725">
    <property type="component" value="Chromosome"/>
</dbReference>
<dbReference type="InterPro" id="IPR043502">
    <property type="entry name" value="DNA/RNA_pol_sf"/>
</dbReference>
<gene>
    <name evidence="11" type="ORF">D3873_10940</name>
</gene>
<evidence type="ECO:0000256" key="7">
    <source>
        <dbReference type="ARBA" id="ARBA00023118"/>
    </source>
</evidence>
<evidence type="ECO:0000256" key="8">
    <source>
        <dbReference type="ARBA" id="ARBA00034120"/>
    </source>
</evidence>
<dbReference type="GO" id="GO:0051607">
    <property type="term" value="P:defense response to virus"/>
    <property type="evidence" value="ECO:0007669"/>
    <property type="project" value="UniProtKB-KW"/>
</dbReference>
<dbReference type="InterPro" id="IPR000123">
    <property type="entry name" value="Reverse_transcriptase_msDNA"/>
</dbReference>
<organism evidence="11 12">
    <name type="scientific">Paenisporosarcina cavernae</name>
    <dbReference type="NCBI Taxonomy" id="2320858"/>
    <lineage>
        <taxon>Bacteria</taxon>
        <taxon>Bacillati</taxon>
        <taxon>Bacillota</taxon>
        <taxon>Bacilli</taxon>
        <taxon>Bacillales</taxon>
        <taxon>Caryophanaceae</taxon>
        <taxon>Paenisporosarcina</taxon>
    </lineage>
</organism>
<comment type="catalytic activity">
    <reaction evidence="9">
        <text>DNA(n) + a 2'-deoxyribonucleoside 5'-triphosphate = DNA(n+1) + diphosphate</text>
        <dbReference type="Rhea" id="RHEA:22508"/>
        <dbReference type="Rhea" id="RHEA-COMP:17339"/>
        <dbReference type="Rhea" id="RHEA-COMP:17340"/>
        <dbReference type="ChEBI" id="CHEBI:33019"/>
        <dbReference type="ChEBI" id="CHEBI:61560"/>
        <dbReference type="ChEBI" id="CHEBI:173112"/>
        <dbReference type="EC" id="2.7.7.49"/>
    </reaction>
</comment>
<dbReference type="GO" id="GO:0046872">
    <property type="term" value="F:metal ion binding"/>
    <property type="evidence" value="ECO:0007669"/>
    <property type="project" value="UniProtKB-KW"/>
</dbReference>
<dbReference type="OrthoDB" id="9788687at2"/>
<dbReference type="CDD" id="cd03487">
    <property type="entry name" value="RT_Bac_retron_II"/>
    <property type="match status" value="1"/>
</dbReference>
<keyword evidence="4" id="KW-0479">Metal-binding</keyword>
<dbReference type="PROSITE" id="PS50878">
    <property type="entry name" value="RT_POL"/>
    <property type="match status" value="1"/>
</dbReference>
<dbReference type="InterPro" id="IPR000477">
    <property type="entry name" value="RT_dom"/>
</dbReference>
<dbReference type="Pfam" id="PF00078">
    <property type="entry name" value="RVT_1"/>
    <property type="match status" value="1"/>
</dbReference>
<dbReference type="PRINTS" id="PR00866">
    <property type="entry name" value="RNADNAPOLMS"/>
</dbReference>
<name>A0A385YTX9_9BACL</name>
<comment type="similarity">
    <text evidence="8">Belongs to the bacterial reverse transcriptase family.</text>
</comment>
<evidence type="ECO:0000256" key="5">
    <source>
        <dbReference type="ARBA" id="ARBA00022842"/>
    </source>
</evidence>
<keyword evidence="6 11" id="KW-0695">RNA-directed DNA polymerase</keyword>
<keyword evidence="12" id="KW-1185">Reference proteome</keyword>
<evidence type="ECO:0000313" key="12">
    <source>
        <dbReference type="Proteomes" id="UP000265725"/>
    </source>
</evidence>
<feature type="domain" description="Reverse transcriptase" evidence="10">
    <location>
        <begin position="56"/>
        <end position="266"/>
    </location>
</feature>
<evidence type="ECO:0000256" key="3">
    <source>
        <dbReference type="ARBA" id="ARBA00022695"/>
    </source>
</evidence>
<keyword evidence="7" id="KW-0051">Antiviral defense</keyword>
<evidence type="ECO:0000259" key="10">
    <source>
        <dbReference type="PROSITE" id="PS50878"/>
    </source>
</evidence>
<evidence type="ECO:0000313" key="11">
    <source>
        <dbReference type="EMBL" id="AYC30335.1"/>
    </source>
</evidence>
<dbReference type="NCBIfam" id="NF038233">
    <property type="entry name" value="retron_St85_RT"/>
    <property type="match status" value="1"/>
</dbReference>
<dbReference type="KEGG" id="paek:D3873_10940"/>
<evidence type="ECO:0000256" key="4">
    <source>
        <dbReference type="ARBA" id="ARBA00022723"/>
    </source>
</evidence>
<accession>A0A385YTX9</accession>
<dbReference type="RefSeq" id="WP_119884052.1">
    <property type="nucleotide sequence ID" value="NZ_CP032418.1"/>
</dbReference>
<dbReference type="InterPro" id="IPR051083">
    <property type="entry name" value="GrpII_Intron_Splice-Mob/Def"/>
</dbReference>
<reference evidence="12" key="1">
    <citation type="submission" date="2018-09" db="EMBL/GenBank/DDBJ databases">
        <authorList>
            <person name="Zhu H."/>
        </authorList>
    </citation>
    <scope>NUCLEOTIDE SEQUENCE [LARGE SCALE GENOMIC DNA]</scope>
    <source>
        <strain evidence="12">K2R23-3</strain>
    </source>
</reference>
<evidence type="ECO:0000256" key="6">
    <source>
        <dbReference type="ARBA" id="ARBA00022918"/>
    </source>
</evidence>
<keyword evidence="5" id="KW-0460">Magnesium</keyword>
<dbReference type="GO" id="GO:0003964">
    <property type="term" value="F:RNA-directed DNA polymerase activity"/>
    <property type="evidence" value="ECO:0007669"/>
    <property type="project" value="UniProtKB-KW"/>
</dbReference>
<dbReference type="EC" id="2.7.7.49" evidence="1"/>
<evidence type="ECO:0000256" key="2">
    <source>
        <dbReference type="ARBA" id="ARBA00022679"/>
    </source>
</evidence>